<name>A0ABY7VH53_9GAMM</name>
<dbReference type="RefSeq" id="WP_274052224.1">
    <property type="nucleotide sequence ID" value="NZ_CP059693.1"/>
</dbReference>
<comment type="similarity">
    <text evidence="1">Belongs to the FMO family.</text>
</comment>
<keyword evidence="7" id="KW-1185">Reference proteome</keyword>
<dbReference type="PIRSF" id="PIRSF000332">
    <property type="entry name" value="FMO"/>
    <property type="match status" value="1"/>
</dbReference>
<evidence type="ECO:0000256" key="4">
    <source>
        <dbReference type="ARBA" id="ARBA00022857"/>
    </source>
</evidence>
<evidence type="ECO:0000256" key="1">
    <source>
        <dbReference type="ARBA" id="ARBA00009183"/>
    </source>
</evidence>
<protein>
    <submittedName>
        <fullName evidence="6">NAD(P)-binding domain-containing protein</fullName>
    </submittedName>
</protein>
<dbReference type="Proteomes" id="UP001215231">
    <property type="component" value="Chromosome"/>
</dbReference>
<organism evidence="6 7">
    <name type="scientific">Thalassomonas haliotis</name>
    <dbReference type="NCBI Taxonomy" id="485448"/>
    <lineage>
        <taxon>Bacteria</taxon>
        <taxon>Pseudomonadati</taxon>
        <taxon>Pseudomonadota</taxon>
        <taxon>Gammaproteobacteria</taxon>
        <taxon>Alteromonadales</taxon>
        <taxon>Colwelliaceae</taxon>
        <taxon>Thalassomonas</taxon>
    </lineage>
</organism>
<dbReference type="InterPro" id="IPR000960">
    <property type="entry name" value="Flavin_mOase"/>
</dbReference>
<dbReference type="Pfam" id="PF00743">
    <property type="entry name" value="FMO-like"/>
    <property type="match status" value="1"/>
</dbReference>
<dbReference type="Gene3D" id="3.50.50.60">
    <property type="entry name" value="FAD/NAD(P)-binding domain"/>
    <property type="match status" value="1"/>
</dbReference>
<sequence length="517" mass="58217">MKILVVGAGPSGLCTAKELLEFDHDVTLVEASNSIGGVFAHSYKGLRLVNNNMLIAFSSYFEGLTSSDLSMWDAEKYVEYLERYAEKFDVHSRIRFLTKAVKVDRDGSGWTVKLDKQGEVSQEQYDYVVVCTGVHSTPDQPMLPKQECFKGKLIHGDKVKNPEAFKDKNVVLVGAGEYGSDLSYLIGKHAKSLTVSVRRWPGYVIPRYHDDKTTDLDTSRLHHSLPKDLSFSIFTPLLKMKQNIEFNLIRSPKDQAIQKEADRLNLACRDGNVFQRITSKTESLVKATLELGVKLKPQIIEVRENSVLFSDGSEVECDYIICCTGYKSTFPFIDQNIQAKAQNIRGMAHYMLPLNEAGIAFVGFIRPGVGSIPPMAEMQARYLAQLVSGIKDMPDMARMKRIVNMQEERDLKTFPFDAERLTGLTSYLDFMSQLSKEVGCSPKLFPMLLTSPKLFFKVMCAFMCSAQFRIHGPGANASEASRIMKSLPTVSGKILAIEWFLYLISLPSSKFRRYFQN</sequence>
<evidence type="ECO:0000256" key="5">
    <source>
        <dbReference type="ARBA" id="ARBA00023002"/>
    </source>
</evidence>
<dbReference type="PRINTS" id="PR00370">
    <property type="entry name" value="FMOXYGENASE"/>
</dbReference>
<dbReference type="EMBL" id="CP059693">
    <property type="protein sequence ID" value="WDE11997.1"/>
    <property type="molecule type" value="Genomic_DNA"/>
</dbReference>
<keyword evidence="4" id="KW-0521">NADP</keyword>
<evidence type="ECO:0000256" key="2">
    <source>
        <dbReference type="ARBA" id="ARBA00022630"/>
    </source>
</evidence>
<keyword evidence="3" id="KW-0274">FAD</keyword>
<accession>A0ABY7VH53</accession>
<evidence type="ECO:0000256" key="3">
    <source>
        <dbReference type="ARBA" id="ARBA00022827"/>
    </source>
</evidence>
<keyword evidence="2" id="KW-0285">Flavoprotein</keyword>
<dbReference type="PANTHER" id="PTHR23023">
    <property type="entry name" value="DIMETHYLANILINE MONOOXYGENASE"/>
    <property type="match status" value="1"/>
</dbReference>
<dbReference type="InterPro" id="IPR036188">
    <property type="entry name" value="FAD/NAD-bd_sf"/>
</dbReference>
<keyword evidence="5" id="KW-0560">Oxidoreductase</keyword>
<evidence type="ECO:0000313" key="6">
    <source>
        <dbReference type="EMBL" id="WDE11997.1"/>
    </source>
</evidence>
<dbReference type="InterPro" id="IPR050346">
    <property type="entry name" value="FMO-like"/>
</dbReference>
<dbReference type="SUPFAM" id="SSF51905">
    <property type="entry name" value="FAD/NAD(P)-binding domain"/>
    <property type="match status" value="2"/>
</dbReference>
<evidence type="ECO:0000313" key="7">
    <source>
        <dbReference type="Proteomes" id="UP001215231"/>
    </source>
</evidence>
<proteinExistence type="inferred from homology"/>
<gene>
    <name evidence="6" type="ORF">H3N35_00445</name>
</gene>
<dbReference type="InterPro" id="IPR020946">
    <property type="entry name" value="Flavin_mOase-like"/>
</dbReference>
<reference evidence="6 7" key="1">
    <citation type="journal article" date="2022" name="Mar. Drugs">
        <title>Bioassay-Guided Fractionation Leads to the Detection of Cholic Acid Generated by the Rare Thalassomonas sp.</title>
        <authorList>
            <person name="Pheiffer F."/>
            <person name="Schneider Y.K."/>
            <person name="Hansen E.H."/>
            <person name="Andersen J.H."/>
            <person name="Isaksson J."/>
            <person name="Busche T."/>
            <person name="R C."/>
            <person name="Kalinowski J."/>
            <person name="Zyl L.V."/>
            <person name="Trindade M."/>
        </authorList>
    </citation>
    <scope>NUCLEOTIDE SEQUENCE [LARGE SCALE GENOMIC DNA]</scope>
    <source>
        <strain evidence="6 7">A5K-61T</strain>
    </source>
</reference>